<gene>
    <name evidence="4" type="ORF">GWO68_11035</name>
</gene>
<dbReference type="Pfam" id="PF00072">
    <property type="entry name" value="Response_reg"/>
    <property type="match status" value="1"/>
</dbReference>
<accession>A0A6B2HAI1</accession>
<dbReference type="InterPro" id="IPR046947">
    <property type="entry name" value="LytR-like"/>
</dbReference>
<dbReference type="SMART" id="SM00850">
    <property type="entry name" value="LytTR"/>
    <property type="match status" value="1"/>
</dbReference>
<dbReference type="PANTHER" id="PTHR37299:SF1">
    <property type="entry name" value="STAGE 0 SPORULATION PROTEIN A HOMOLOG"/>
    <property type="match status" value="1"/>
</dbReference>
<dbReference type="Pfam" id="PF04397">
    <property type="entry name" value="LytTR"/>
    <property type="match status" value="1"/>
</dbReference>
<feature type="domain" description="HTH LytTR-type" evidence="3">
    <location>
        <begin position="146"/>
        <end position="253"/>
    </location>
</feature>
<keyword evidence="1" id="KW-0597">Phosphoprotein</keyword>
<evidence type="ECO:0000259" key="3">
    <source>
        <dbReference type="PROSITE" id="PS50930"/>
    </source>
</evidence>
<dbReference type="FunFam" id="3.40.50.2300:FF:000361">
    <property type="entry name" value="Two-component system response regulator"/>
    <property type="match status" value="1"/>
</dbReference>
<dbReference type="PANTHER" id="PTHR37299">
    <property type="entry name" value="TRANSCRIPTIONAL REGULATOR-RELATED"/>
    <property type="match status" value="1"/>
</dbReference>
<dbReference type="EMBL" id="JAAEAA010000013">
    <property type="protein sequence ID" value="NDK56454.1"/>
    <property type="molecule type" value="Genomic_DNA"/>
</dbReference>
<proteinExistence type="predicted"/>
<dbReference type="PROSITE" id="PS50930">
    <property type="entry name" value="HTH_LYTTR"/>
    <property type="match status" value="1"/>
</dbReference>
<protein>
    <submittedName>
        <fullName evidence="4">Response regulator transcription factor</fullName>
    </submittedName>
</protein>
<dbReference type="Gene3D" id="2.40.50.1020">
    <property type="entry name" value="LytTr DNA-binding domain"/>
    <property type="match status" value="1"/>
</dbReference>
<evidence type="ECO:0000259" key="2">
    <source>
        <dbReference type="PROSITE" id="PS50110"/>
    </source>
</evidence>
<feature type="domain" description="Response regulatory" evidence="2">
    <location>
        <begin position="2"/>
        <end position="115"/>
    </location>
</feature>
<evidence type="ECO:0000256" key="1">
    <source>
        <dbReference type="PROSITE-ProRule" id="PRU00169"/>
    </source>
</evidence>
<organism evidence="4 5">
    <name type="scientific">Pontibacter fetidus</name>
    <dbReference type="NCBI Taxonomy" id="2700082"/>
    <lineage>
        <taxon>Bacteria</taxon>
        <taxon>Pseudomonadati</taxon>
        <taxon>Bacteroidota</taxon>
        <taxon>Cytophagia</taxon>
        <taxon>Cytophagales</taxon>
        <taxon>Hymenobacteraceae</taxon>
        <taxon>Pontibacter</taxon>
    </lineage>
</organism>
<evidence type="ECO:0000313" key="5">
    <source>
        <dbReference type="Proteomes" id="UP000478546"/>
    </source>
</evidence>
<dbReference type="Gene3D" id="3.40.50.2300">
    <property type="match status" value="1"/>
</dbReference>
<sequence length="253" mass="28986">MRVLIVEDEKLATERLANLLQQADATIELVATAPSVRKTVELLKLKPQLDLIFMDIQLADGLSFEIFEQVPVEVPVIFTTAYDAYAVRAFKVNSIDYLLKPIDEDELKAALEKFRKLKPATTPGLGTLEQAMQLLKDGNRSYKNRFVVKMGEHLHMIPVEDVEYFYSYEKGTFLQTILGKRYTIDYTMDQLEQLVSPAHYFRVNRGYLVSIKAVQTIVAWSNSRLKLELTHPAPTEVVVSREKVQPFKTWLDS</sequence>
<dbReference type="GO" id="GO:0003677">
    <property type="term" value="F:DNA binding"/>
    <property type="evidence" value="ECO:0007669"/>
    <property type="project" value="InterPro"/>
</dbReference>
<dbReference type="PROSITE" id="PS50110">
    <property type="entry name" value="RESPONSE_REGULATORY"/>
    <property type="match status" value="1"/>
</dbReference>
<feature type="modified residue" description="4-aspartylphosphate" evidence="1">
    <location>
        <position position="55"/>
    </location>
</feature>
<comment type="caution">
    <text evidence="4">The sequence shown here is derived from an EMBL/GenBank/DDBJ whole genome shotgun (WGS) entry which is preliminary data.</text>
</comment>
<dbReference type="SUPFAM" id="SSF52172">
    <property type="entry name" value="CheY-like"/>
    <property type="match status" value="1"/>
</dbReference>
<dbReference type="InterPro" id="IPR011006">
    <property type="entry name" value="CheY-like_superfamily"/>
</dbReference>
<dbReference type="RefSeq" id="WP_162346514.1">
    <property type="nucleotide sequence ID" value="NZ_JAAEAA010000013.1"/>
</dbReference>
<keyword evidence="5" id="KW-1185">Reference proteome</keyword>
<dbReference type="Proteomes" id="UP000478546">
    <property type="component" value="Unassembled WGS sequence"/>
</dbReference>
<dbReference type="InterPro" id="IPR001789">
    <property type="entry name" value="Sig_transdc_resp-reg_receiver"/>
</dbReference>
<dbReference type="InterPro" id="IPR007492">
    <property type="entry name" value="LytTR_DNA-bd_dom"/>
</dbReference>
<dbReference type="GO" id="GO:0000156">
    <property type="term" value="F:phosphorelay response regulator activity"/>
    <property type="evidence" value="ECO:0007669"/>
    <property type="project" value="InterPro"/>
</dbReference>
<dbReference type="SMART" id="SM00448">
    <property type="entry name" value="REC"/>
    <property type="match status" value="1"/>
</dbReference>
<dbReference type="AlphaFoldDB" id="A0A6B2HAI1"/>
<evidence type="ECO:0000313" key="4">
    <source>
        <dbReference type="EMBL" id="NDK56454.1"/>
    </source>
</evidence>
<reference evidence="4 5" key="1">
    <citation type="submission" date="2020-01" db="EMBL/GenBank/DDBJ databases">
        <authorList>
            <person name="Kim M.K."/>
        </authorList>
    </citation>
    <scope>NUCLEOTIDE SEQUENCE [LARGE SCALE GENOMIC DNA]</scope>
    <source>
        <strain evidence="4 5">BT213</strain>
    </source>
</reference>
<name>A0A6B2HAI1_9BACT</name>